<accession>A0A7C2YLY9</accession>
<feature type="region of interest" description="Disordered" evidence="1">
    <location>
        <begin position="72"/>
        <end position="102"/>
    </location>
</feature>
<evidence type="ECO:0000313" key="3">
    <source>
        <dbReference type="EMBL" id="HEU98092.1"/>
    </source>
</evidence>
<evidence type="ECO:0000256" key="1">
    <source>
        <dbReference type="SAM" id="MobiDB-lite"/>
    </source>
</evidence>
<feature type="compositionally biased region" description="Basic residues" evidence="1">
    <location>
        <begin position="155"/>
        <end position="173"/>
    </location>
</feature>
<name>A0A7C2YLY9_9CREN</name>
<keyword evidence="2" id="KW-1133">Transmembrane helix</keyword>
<feature type="region of interest" description="Disordered" evidence="1">
    <location>
        <begin position="123"/>
        <end position="173"/>
    </location>
</feature>
<reference evidence="3" key="1">
    <citation type="journal article" date="2020" name="mSystems">
        <title>Genome- and Community-Level Interaction Insights into Carbon Utilization and Element Cycling Functions of Hydrothermarchaeota in Hydrothermal Sediment.</title>
        <authorList>
            <person name="Zhou Z."/>
            <person name="Liu Y."/>
            <person name="Xu W."/>
            <person name="Pan J."/>
            <person name="Luo Z.H."/>
            <person name="Li M."/>
        </authorList>
    </citation>
    <scope>NUCLEOTIDE SEQUENCE [LARGE SCALE GENOMIC DNA]</scope>
    <source>
        <strain evidence="3">SpSt-1259</strain>
    </source>
</reference>
<organism evidence="3">
    <name type="scientific">Fervidicoccus fontis</name>
    <dbReference type="NCBI Taxonomy" id="683846"/>
    <lineage>
        <taxon>Archaea</taxon>
        <taxon>Thermoproteota</taxon>
        <taxon>Thermoprotei</taxon>
        <taxon>Fervidicoccales</taxon>
        <taxon>Fervidicoccaceae</taxon>
        <taxon>Fervidicoccus</taxon>
    </lineage>
</organism>
<dbReference type="Proteomes" id="UP000885664">
    <property type="component" value="Unassembled WGS sequence"/>
</dbReference>
<evidence type="ECO:0000256" key="2">
    <source>
        <dbReference type="SAM" id="Phobius"/>
    </source>
</evidence>
<dbReference type="AlphaFoldDB" id="A0A7C2YLY9"/>
<sequence length="190" mass="20596">MDKIWKSGEAIAVLLLLLSIASLLLALEFNITAEIASGFLISVLIALATFNWIKSSSSNEEDESASQEIPIYTEKPAEESNPLSTGQVVEGDEDQHLSITNDINAVSPEISVPVNGEERALNSELEGNTSSNVSQSQTVLEKPSTTINEESEKSKHPHEKKKGAKGRLKKVVKKKRNVGKVVKKITSTSI</sequence>
<keyword evidence="2" id="KW-0812">Transmembrane</keyword>
<protein>
    <submittedName>
        <fullName evidence="3">Uncharacterized protein</fullName>
    </submittedName>
</protein>
<keyword evidence="2" id="KW-0472">Membrane</keyword>
<feature type="compositionally biased region" description="Polar residues" evidence="1">
    <location>
        <begin position="125"/>
        <end position="148"/>
    </location>
</feature>
<gene>
    <name evidence="3" type="ORF">ENO36_04490</name>
</gene>
<dbReference type="EMBL" id="DSFE01000094">
    <property type="protein sequence ID" value="HEU98092.1"/>
    <property type="molecule type" value="Genomic_DNA"/>
</dbReference>
<comment type="caution">
    <text evidence="3">The sequence shown here is derived from an EMBL/GenBank/DDBJ whole genome shotgun (WGS) entry which is preliminary data.</text>
</comment>
<feature type="transmembrane region" description="Helical" evidence="2">
    <location>
        <begin position="36"/>
        <end position="53"/>
    </location>
</feature>
<proteinExistence type="predicted"/>